<keyword evidence="1" id="KW-0812">Transmembrane</keyword>
<accession>A0A3D8HEC9</accession>
<protein>
    <submittedName>
        <fullName evidence="3">DUF3810 domain-containing protein</fullName>
    </submittedName>
</protein>
<evidence type="ECO:0000256" key="1">
    <source>
        <dbReference type="SAM" id="Phobius"/>
    </source>
</evidence>
<evidence type="ECO:0000313" key="4">
    <source>
        <dbReference type="Proteomes" id="UP000256321"/>
    </source>
</evidence>
<dbReference type="Proteomes" id="UP000256321">
    <property type="component" value="Unassembled WGS sequence"/>
</dbReference>
<organism evidence="3 4">
    <name type="scientific">Parabacteroides acidifaciens</name>
    <dbReference type="NCBI Taxonomy" id="2290935"/>
    <lineage>
        <taxon>Bacteria</taxon>
        <taxon>Pseudomonadati</taxon>
        <taxon>Bacteroidota</taxon>
        <taxon>Bacteroidia</taxon>
        <taxon>Bacteroidales</taxon>
        <taxon>Tannerellaceae</taxon>
        <taxon>Parabacteroides</taxon>
    </lineage>
</organism>
<reference evidence="2 5" key="2">
    <citation type="submission" date="2020-08" db="EMBL/GenBank/DDBJ databases">
        <title>Genome public.</title>
        <authorList>
            <person name="Liu C."/>
            <person name="Sun Q."/>
        </authorList>
    </citation>
    <scope>NUCLEOTIDE SEQUENCE [LARGE SCALE GENOMIC DNA]</scope>
    <source>
        <strain evidence="2 5">426_9</strain>
    </source>
</reference>
<evidence type="ECO:0000313" key="3">
    <source>
        <dbReference type="EMBL" id="RDU49251.1"/>
    </source>
</evidence>
<feature type="transmembrane region" description="Helical" evidence="1">
    <location>
        <begin position="53"/>
        <end position="75"/>
    </location>
</feature>
<reference evidence="3 4" key="1">
    <citation type="submission" date="2018-07" db="EMBL/GenBank/DDBJ databases">
        <title>Parabacteroides acidifaciens nov. sp., isolated from human feces.</title>
        <authorList>
            <person name="Wang Y.J."/>
        </authorList>
    </citation>
    <scope>NUCLEOTIDE SEQUENCE [LARGE SCALE GENOMIC DNA]</scope>
    <source>
        <strain evidence="3 4">426-9</strain>
    </source>
</reference>
<keyword evidence="5" id="KW-1185">Reference proteome</keyword>
<keyword evidence="1" id="KW-0472">Membrane</keyword>
<comment type="caution">
    <text evidence="3">The sequence shown here is derived from an EMBL/GenBank/DDBJ whole genome shotgun (WGS) entry which is preliminary data.</text>
</comment>
<dbReference type="AlphaFoldDB" id="A0A3D8HEC9"/>
<evidence type="ECO:0000313" key="5">
    <source>
        <dbReference type="Proteomes" id="UP000629596"/>
    </source>
</evidence>
<evidence type="ECO:0000313" key="2">
    <source>
        <dbReference type="EMBL" id="MBC8602034.1"/>
    </source>
</evidence>
<name>A0A3D8HEC9_9BACT</name>
<dbReference type="EMBL" id="JACRTI010000020">
    <property type="protein sequence ID" value="MBC8602034.1"/>
    <property type="molecule type" value="Genomic_DNA"/>
</dbReference>
<feature type="transmembrane region" description="Helical" evidence="1">
    <location>
        <begin position="96"/>
        <end position="113"/>
    </location>
</feature>
<sequence length="353" mass="40495">MKGTEWIKKIRIRWIILAAGLVLVWCVQASPAAGEWYARNVYPSVSSLLSRFSSFFPFSVGDCLIYGSIIGLCLYPFYARWRKRRWAVIAGRMAEYLFWIYLWFYLAWGLNYFRKDFFTRTEIPYAAYSVDTFRSFLSAYTDSLNASFVPVEAIDKAVVAAETKKGYREIDGRFGLVRPAGYLRPKPMLIPSLMSGVGVLGYMGPFFTEYNLNPKLLPVQYPFTYAHEMAHVLGISSEAEANLYGFLVCARSEVPEIRFSAYFALLPYVLGNAYGLLPEEEFNAWKATISPEVKDLYNRKTAYWQSLYSPLIGEVQSTAYNWFLKGNNIPSGRKNYSEVVALLMALYNNEHRD</sequence>
<dbReference type="EMBL" id="QREV01000020">
    <property type="protein sequence ID" value="RDU49251.1"/>
    <property type="molecule type" value="Genomic_DNA"/>
</dbReference>
<keyword evidence="1" id="KW-1133">Transmembrane helix</keyword>
<gene>
    <name evidence="3" type="ORF">DWU89_10185</name>
    <name evidence="2" type="ORF">H8784_09925</name>
</gene>
<proteinExistence type="predicted"/>
<dbReference type="Pfam" id="PF12725">
    <property type="entry name" value="DUF3810"/>
    <property type="match status" value="1"/>
</dbReference>
<dbReference type="Proteomes" id="UP000629596">
    <property type="component" value="Unassembled WGS sequence"/>
</dbReference>
<dbReference type="RefSeq" id="WP_115499540.1">
    <property type="nucleotide sequence ID" value="NZ_JACRTI010000020.1"/>
</dbReference>
<dbReference type="InterPro" id="IPR024294">
    <property type="entry name" value="DUF3810"/>
</dbReference>